<dbReference type="Pfam" id="PF18662">
    <property type="entry name" value="HTH_56"/>
    <property type="match status" value="1"/>
</dbReference>
<dbReference type="AlphaFoldDB" id="R1CNA8"/>
<dbReference type="OrthoDB" id="158067at2"/>
<name>R1CNA8_9FIRM</name>
<dbReference type="Proteomes" id="UP000013378">
    <property type="component" value="Unassembled WGS sequence"/>
</dbReference>
<feature type="region of interest" description="Disordered" evidence="1">
    <location>
        <begin position="1"/>
        <end position="41"/>
    </location>
</feature>
<evidence type="ECO:0000259" key="3">
    <source>
        <dbReference type="Pfam" id="PF18662"/>
    </source>
</evidence>
<keyword evidence="5" id="KW-1185">Reference proteome</keyword>
<feature type="domain" description="DUF927" evidence="2">
    <location>
        <begin position="78"/>
        <end position="325"/>
    </location>
</feature>
<dbReference type="InterPro" id="IPR040538">
    <property type="entry name" value="Cch_HTH"/>
</dbReference>
<feature type="compositionally biased region" description="Basic and acidic residues" evidence="1">
    <location>
        <begin position="1"/>
        <end position="13"/>
    </location>
</feature>
<sequence>MDKKKQLEKKTVEGVDNSSTPPLKQEENFLEQRKSEDNKPSQVEVVPLNQYNFETFVVEKGYIQRITKDGLVPIAKEFDVICTIRNLDDDTVSIKLGIDSFGKYKEIIVPFKDFTKTRFPKYVTKYGSDITETNAESVIQYIMQEKDKVPQEYCHRGLGFSTYENHRMFKHHDAINFPYKSQYIGHFNLTPTGSLDTYLEMVNTEVLGNTLLELILVLGFTAPVFALLSNEVLIVHLYGDSSKGKTTSIRLGVSPFIKPAIDNDGGIITWNGTENALIEILNNNNGIPLAFDEGSMHRGNLTRQIYKIASGTGRRRLNQDGTLKETGYWENVIFSTAEHSLLEKANNNTGLKVRVIEIGNRYFTTSAENAEAIEKTVLENYALAGQIFVQNLMEVKDTLESNLRTTREALDSRIEEKTPFTKRIVKKLALIVLTAQLVKKFLGINLNIDEIADLLLELESEKAMDIDIGKQAFEYFVEVLHEHHNNFIDRDHENPNILWGKIEVSKKDATRRVYILTNKFNDIMSRGGFESTQTVLNNWKDKNLLECDPKRLSKKKTLISGKGQARVYCIRLPRSLFPDSPVKKAPKKVVKSKIANLFEDDDDKAS</sequence>
<feature type="domain" description="Cch helix turn helix" evidence="3">
    <location>
        <begin position="467"/>
        <end position="574"/>
    </location>
</feature>
<dbReference type="Pfam" id="PF06048">
    <property type="entry name" value="DUF927"/>
    <property type="match status" value="1"/>
</dbReference>
<reference evidence="4 5" key="1">
    <citation type="journal article" date="2015" name="Geomicrobiol. J.">
        <title>Caldisalinibacter kiritimatiensis gen. nov., sp. nov., a moderately thermohalophilic thiosulfate-reducing bacterium from a hypersaline microbial mat.</title>
        <authorList>
            <person name="Ben Hania W."/>
            <person name="Joseph M."/>
            <person name="Fiebig A."/>
            <person name="Bunk B."/>
            <person name="Klenk H.-P."/>
            <person name="Fardeau M.-L."/>
            <person name="Spring S."/>
        </authorList>
    </citation>
    <scope>NUCLEOTIDE SEQUENCE [LARGE SCALE GENOMIC DNA]</scope>
    <source>
        <strain evidence="4 5">L21-TH-D2</strain>
    </source>
</reference>
<feature type="compositionally biased region" description="Basic and acidic residues" evidence="1">
    <location>
        <begin position="24"/>
        <end position="39"/>
    </location>
</feature>
<evidence type="ECO:0000313" key="4">
    <source>
        <dbReference type="EMBL" id="EOD00196.1"/>
    </source>
</evidence>
<protein>
    <recommendedName>
        <fullName evidence="6">DUF927 domain-containing protein</fullName>
    </recommendedName>
</protein>
<organism evidence="4 5">
    <name type="scientific">Caldisalinibacter kiritimatiensis</name>
    <dbReference type="NCBI Taxonomy" id="1304284"/>
    <lineage>
        <taxon>Bacteria</taxon>
        <taxon>Bacillati</taxon>
        <taxon>Bacillota</taxon>
        <taxon>Tissierellia</taxon>
        <taxon>Tissierellales</taxon>
        <taxon>Thermohalobacteraceae</taxon>
        <taxon>Caldisalinibacter</taxon>
    </lineage>
</organism>
<evidence type="ECO:0000313" key="5">
    <source>
        <dbReference type="Proteomes" id="UP000013378"/>
    </source>
</evidence>
<accession>R1CNA8</accession>
<dbReference type="RefSeq" id="WP_006314415.1">
    <property type="nucleotide sequence ID" value="NZ_ARZA01000202.1"/>
</dbReference>
<dbReference type="eggNOG" id="COG5519">
    <property type="taxonomic scope" value="Bacteria"/>
</dbReference>
<gene>
    <name evidence="4" type="ORF">L21TH_1772</name>
</gene>
<evidence type="ECO:0008006" key="6">
    <source>
        <dbReference type="Google" id="ProtNLM"/>
    </source>
</evidence>
<evidence type="ECO:0000259" key="2">
    <source>
        <dbReference type="Pfam" id="PF06048"/>
    </source>
</evidence>
<comment type="caution">
    <text evidence="4">The sequence shown here is derived from an EMBL/GenBank/DDBJ whole genome shotgun (WGS) entry which is preliminary data.</text>
</comment>
<dbReference type="EMBL" id="ARZA01000202">
    <property type="protein sequence ID" value="EOD00196.1"/>
    <property type="molecule type" value="Genomic_DNA"/>
</dbReference>
<dbReference type="STRING" id="1304284.L21TH_1772"/>
<proteinExistence type="predicted"/>
<evidence type="ECO:0000256" key="1">
    <source>
        <dbReference type="SAM" id="MobiDB-lite"/>
    </source>
</evidence>
<dbReference type="InterPro" id="IPR009270">
    <property type="entry name" value="DUF927"/>
</dbReference>